<keyword evidence="1" id="KW-1133">Transmembrane helix</keyword>
<comment type="caution">
    <text evidence="2">The sequence shown here is derived from an EMBL/GenBank/DDBJ whole genome shotgun (WGS) entry which is preliminary data.</text>
</comment>
<evidence type="ECO:0000256" key="1">
    <source>
        <dbReference type="SAM" id="Phobius"/>
    </source>
</evidence>
<feature type="transmembrane region" description="Helical" evidence="1">
    <location>
        <begin position="111"/>
        <end position="133"/>
    </location>
</feature>
<organism evidence="2 3">
    <name type="scientific">Portunus trituberculatus</name>
    <name type="common">Swimming crab</name>
    <name type="synonym">Neptunus trituberculatus</name>
    <dbReference type="NCBI Taxonomy" id="210409"/>
    <lineage>
        <taxon>Eukaryota</taxon>
        <taxon>Metazoa</taxon>
        <taxon>Ecdysozoa</taxon>
        <taxon>Arthropoda</taxon>
        <taxon>Crustacea</taxon>
        <taxon>Multicrustacea</taxon>
        <taxon>Malacostraca</taxon>
        <taxon>Eumalacostraca</taxon>
        <taxon>Eucarida</taxon>
        <taxon>Decapoda</taxon>
        <taxon>Pleocyemata</taxon>
        <taxon>Brachyura</taxon>
        <taxon>Eubrachyura</taxon>
        <taxon>Portunoidea</taxon>
        <taxon>Portunidae</taxon>
        <taxon>Portuninae</taxon>
        <taxon>Portunus</taxon>
    </lineage>
</organism>
<reference evidence="2 3" key="1">
    <citation type="submission" date="2019-05" db="EMBL/GenBank/DDBJ databases">
        <title>Another draft genome of Portunus trituberculatus and its Hox gene families provides insights of decapod evolution.</title>
        <authorList>
            <person name="Jeong J.-H."/>
            <person name="Song I."/>
            <person name="Kim S."/>
            <person name="Choi T."/>
            <person name="Kim D."/>
            <person name="Ryu S."/>
            <person name="Kim W."/>
        </authorList>
    </citation>
    <scope>NUCLEOTIDE SEQUENCE [LARGE SCALE GENOMIC DNA]</scope>
    <source>
        <tissue evidence="2">Muscle</tissue>
    </source>
</reference>
<dbReference type="Proteomes" id="UP000324222">
    <property type="component" value="Unassembled WGS sequence"/>
</dbReference>
<protein>
    <recommendedName>
        <fullName evidence="4">Transmembrane protein</fullName>
    </recommendedName>
</protein>
<dbReference type="EMBL" id="VSRR010015010">
    <property type="protein sequence ID" value="MPC57705.1"/>
    <property type="molecule type" value="Genomic_DNA"/>
</dbReference>
<feature type="transmembrane region" description="Helical" evidence="1">
    <location>
        <begin position="85"/>
        <end position="104"/>
    </location>
</feature>
<keyword evidence="1" id="KW-0472">Membrane</keyword>
<dbReference type="AlphaFoldDB" id="A0A5B7GK14"/>
<evidence type="ECO:0000313" key="2">
    <source>
        <dbReference type="EMBL" id="MPC57705.1"/>
    </source>
</evidence>
<feature type="transmembrane region" description="Helical" evidence="1">
    <location>
        <begin position="62"/>
        <end position="79"/>
    </location>
</feature>
<evidence type="ECO:0008006" key="4">
    <source>
        <dbReference type="Google" id="ProtNLM"/>
    </source>
</evidence>
<evidence type="ECO:0000313" key="3">
    <source>
        <dbReference type="Proteomes" id="UP000324222"/>
    </source>
</evidence>
<keyword evidence="1" id="KW-0812">Transmembrane</keyword>
<gene>
    <name evidence="2" type="ORF">E2C01_051692</name>
</gene>
<sequence>MPISPRIAALRFPFTATIFRASGRETESGSEAFWFCSYSLATETRTWRLLGRYSCAWMKSSIYLHVIVSLSFQCLIFIFPNLRSFSYSFLLLFSLFFCHCHCYLHFSRFVFFFILSLLFPPTFTFSQVLFLTLHKN</sequence>
<proteinExistence type="predicted"/>
<name>A0A5B7GK14_PORTR</name>
<keyword evidence="3" id="KW-1185">Reference proteome</keyword>
<accession>A0A5B7GK14</accession>